<dbReference type="GO" id="GO:0003700">
    <property type="term" value="F:DNA-binding transcription factor activity"/>
    <property type="evidence" value="ECO:0007669"/>
    <property type="project" value="TreeGrafter"/>
</dbReference>
<dbReference type="GO" id="GO:0005634">
    <property type="term" value="C:nucleus"/>
    <property type="evidence" value="ECO:0007669"/>
    <property type="project" value="UniProtKB-SubCell"/>
</dbReference>
<evidence type="ECO:0000259" key="10">
    <source>
        <dbReference type="Pfam" id="PF15997"/>
    </source>
</evidence>
<organism evidence="11 12">
    <name type="scientific">Tigriopus californicus</name>
    <name type="common">Marine copepod</name>
    <dbReference type="NCBI Taxonomy" id="6832"/>
    <lineage>
        <taxon>Eukaryota</taxon>
        <taxon>Metazoa</taxon>
        <taxon>Ecdysozoa</taxon>
        <taxon>Arthropoda</taxon>
        <taxon>Crustacea</taxon>
        <taxon>Multicrustacea</taxon>
        <taxon>Hexanauplia</taxon>
        <taxon>Copepoda</taxon>
        <taxon>Harpacticoida</taxon>
        <taxon>Harpacticidae</taxon>
        <taxon>Tigriopus</taxon>
    </lineage>
</organism>
<proteinExistence type="predicted"/>
<evidence type="ECO:0000256" key="7">
    <source>
        <dbReference type="ARBA" id="ARBA00023163"/>
    </source>
</evidence>
<dbReference type="SMART" id="SM01366">
    <property type="entry name" value="c-clamp"/>
    <property type="match status" value="1"/>
</dbReference>
<evidence type="ECO:0000256" key="8">
    <source>
        <dbReference type="ARBA" id="ARBA00023242"/>
    </source>
</evidence>
<keyword evidence="3" id="KW-0863">Zinc-finger</keyword>
<dbReference type="Pfam" id="PF15997">
    <property type="entry name" value="DUF4772"/>
    <property type="match status" value="1"/>
</dbReference>
<evidence type="ECO:0000313" key="11">
    <source>
        <dbReference type="EMBL" id="TRY72767.1"/>
    </source>
</evidence>
<evidence type="ECO:0000256" key="5">
    <source>
        <dbReference type="ARBA" id="ARBA00023015"/>
    </source>
</evidence>
<feature type="domain" description="DUF4772" evidence="10">
    <location>
        <begin position="5"/>
        <end position="110"/>
    </location>
</feature>
<dbReference type="EMBL" id="VCGU01000008">
    <property type="protein sequence ID" value="TRY72767.1"/>
    <property type="molecule type" value="Genomic_DNA"/>
</dbReference>
<evidence type="ECO:0000256" key="4">
    <source>
        <dbReference type="ARBA" id="ARBA00022833"/>
    </source>
</evidence>
<dbReference type="Proteomes" id="UP000318571">
    <property type="component" value="Chromosome 7"/>
</dbReference>
<accession>A0A553P503</accession>
<dbReference type="InterPro" id="IPR052253">
    <property type="entry name" value="CR1/CR2-DNA-binding_regulator"/>
</dbReference>
<feature type="region of interest" description="Disordered" evidence="9">
    <location>
        <begin position="334"/>
        <end position="358"/>
    </location>
</feature>
<gene>
    <name evidence="11" type="ORF">TCAL_00186</name>
</gene>
<keyword evidence="12" id="KW-1185">Reference proteome</keyword>
<dbReference type="GO" id="GO:0006357">
    <property type="term" value="P:regulation of transcription by RNA polymerase II"/>
    <property type="evidence" value="ECO:0007669"/>
    <property type="project" value="TreeGrafter"/>
</dbReference>
<reference evidence="11 12" key="1">
    <citation type="journal article" date="2018" name="Nat. Ecol. Evol.">
        <title>Genomic signatures of mitonuclear coevolution across populations of Tigriopus californicus.</title>
        <authorList>
            <person name="Barreto F.S."/>
            <person name="Watson E.T."/>
            <person name="Lima T.G."/>
            <person name="Willett C.S."/>
            <person name="Edmands S."/>
            <person name="Li W."/>
            <person name="Burton R.S."/>
        </authorList>
    </citation>
    <scope>NUCLEOTIDE SEQUENCE [LARGE SCALE GENOMIC DNA]</scope>
    <source>
        <strain evidence="11 12">San Diego</strain>
    </source>
</reference>
<dbReference type="GO" id="GO:0000978">
    <property type="term" value="F:RNA polymerase II cis-regulatory region sequence-specific DNA binding"/>
    <property type="evidence" value="ECO:0007669"/>
    <property type="project" value="TreeGrafter"/>
</dbReference>
<keyword evidence="4" id="KW-0862">Zinc</keyword>
<dbReference type="OMA" id="DITIGME"/>
<evidence type="ECO:0000313" key="12">
    <source>
        <dbReference type="Proteomes" id="UP000318571"/>
    </source>
</evidence>
<keyword evidence="8" id="KW-0539">Nucleus</keyword>
<dbReference type="GO" id="GO:0008270">
    <property type="term" value="F:zinc ion binding"/>
    <property type="evidence" value="ECO:0007669"/>
    <property type="project" value="UniProtKB-KW"/>
</dbReference>
<dbReference type="InterPro" id="IPR031940">
    <property type="entry name" value="DUF4772"/>
</dbReference>
<dbReference type="PANTHER" id="PTHR13006:SF9">
    <property type="entry name" value="GLUCOSE TRANSPORTER 4 ENHANCER FACTOR, ISOFORM G"/>
    <property type="match status" value="1"/>
</dbReference>
<dbReference type="STRING" id="6832.A0A553P503"/>
<protein>
    <recommendedName>
        <fullName evidence="10">DUF4772 domain-containing protein</fullName>
    </recommendedName>
</protein>
<keyword evidence="2" id="KW-0479">Metal-binding</keyword>
<keyword evidence="7" id="KW-0804">Transcription</keyword>
<dbReference type="AlphaFoldDB" id="A0A553P503"/>
<evidence type="ECO:0000256" key="2">
    <source>
        <dbReference type="ARBA" id="ARBA00022723"/>
    </source>
</evidence>
<keyword evidence="6" id="KW-0238">DNA-binding</keyword>
<evidence type="ECO:0000256" key="9">
    <source>
        <dbReference type="SAM" id="MobiDB-lite"/>
    </source>
</evidence>
<comment type="caution">
    <text evidence="11">The sequence shown here is derived from an EMBL/GenBank/DDBJ whole genome shotgun (WGS) entry which is preliminary data.</text>
</comment>
<evidence type="ECO:0000256" key="6">
    <source>
        <dbReference type="ARBA" id="ARBA00023125"/>
    </source>
</evidence>
<evidence type="ECO:0000256" key="3">
    <source>
        <dbReference type="ARBA" id="ARBA00022771"/>
    </source>
</evidence>
<feature type="compositionally biased region" description="Polar residues" evidence="9">
    <location>
        <begin position="339"/>
        <end position="349"/>
    </location>
</feature>
<sequence>MSTGKRVAKRSILGTKVMVPGQDGLYHPGWIQAVKTPEGSLSDARYAVKFEETKRVFEFCENDILGPGFESVTSKHLLPGQVVFVTHNNREMCGKVVRHDVESQDVLVKVFGGGAGNSLEEETVLLKIEDIRLLESRKSARLVNSDTDFSKLADVSIAMAEKKKIQKGLSSDVPRSDYVQIAGSRKRRTSENLPDDEETLSECSAAMLLMKLSCSPHSPRYFQGDLPSPLGVDDVLSSSGASSFRSLTPSPPLSSSVTDEGIVKDIRMKSTTIYQCTFPGCREQRLSVESIESHVRKEHLKRPEYLTVEEDEDRDHEEEFYYTEIEQSHPLEAPFTHLASPNNGTTTGKSPARRPRDGKKCRKVYGLEQRDLWCTQCKWKKACARFGTNASEPMPTHHQSLLISAQNLSSHTLSPR</sequence>
<name>A0A553P503_TIGCA</name>
<keyword evidence="5" id="KW-0805">Transcription regulation</keyword>
<comment type="subcellular location">
    <subcellularLocation>
        <location evidence="1">Nucleus</location>
    </subcellularLocation>
</comment>
<evidence type="ECO:0000256" key="1">
    <source>
        <dbReference type="ARBA" id="ARBA00004123"/>
    </source>
</evidence>
<dbReference type="PANTHER" id="PTHR13006">
    <property type="entry name" value="PAPILLOMAVIRUS REGULATORY FACTOR PRF-1"/>
    <property type="match status" value="1"/>
</dbReference>